<sequence>MAKHVHTPENPASTYACPSRVSVTQIRSREVVLRRQLIKLPLRRGTGPRSFGNPTADSSAVGPRLPAPRDFQPVTVRPQVPAPRDFQPVTVGVETQLVPVCGDPTRSVIHPSCAIASTLNPAKMLLAKDPQQNLEPNMLTHGESTPLLSPPTPKTTPLEASIRQLSPVSNTRPAKSNLPTWATRERYRTTDTEKSNIEPTDEASPPLDLLSDHKAVIKLWEVIASLACRREYLEQTHLPLRGWNPDLDKAHDAYSDALRTVITREMDHLQNNGDPQLAQVTHLNLTAESPTKIRQPFVQVNIQGIKCFQNYTREEADDHSIIPVSIHLHGGFFCTTLSLSSPNHLNKFSEMQLDMKELPDGAAAQSATRIGSQPLLSSVSSNKSEVLLLAAKPIKPFAPSLPTVNAELESPTPGGIPPLGNSQLSTSAPAAPIGPVITRFTTLPAGSALELGVSPAGDNEHNDLVVLKVTNGDALNSTSNEFGQKLAADDAPSKPSDRNSSNHSEDPPPSANTPDLIAPTWRANAEPESAEDGIPSLGLFNSSSVESGTPVKTPPQDKSAGSLPTGDITHQPKAPPHEELAVQMATGEDAPSSTATAGPECAAGGIPLQGLSNLGPSALDEPGAPPEAPPTTVPVGSKLDHSHMLAVDTTHQPGKPNAQLVMQKATGDDAPTSPSDRDSSDNGEAPPPTANTTDNAAPISLAKGGARSAEEAIPSPGLADTSSALDECGTPVEAATTLPAGSTPDPSPLPTGETYVQLSLPPHQNLGSPKPPADDVPSFSSDCDSSNNSEPPPPVAKPQDNSSPRSDCDSSNNSEPHPPVAKPKDNSAPSSTANGLPESAAEGVLLLGLSQPSSSALDKPNTPLKTQSPAKTLGTGSMLDSRYPPAGDTSLEPSAPPDTDPANTPTAEPNPGLMTKPTPLPIVGIPLRSPLPNGEGVNPHPTPPQETDSAKESSIGDHSECIHGDHPPRPQNSSSNAVTRARSALPPPSPRRLRNRSSLGLQNGGSPYVLIPPLSRLNQRTSSRNNVQDTSSPNLYPDDFETPPPSPSSREPPPPYEQVVPNPHHLAPHTPPASNIRTSSATTTTGSTPASPTSTSATSVDTTPAIKPQAAGPPPLSKNSRPGPANTVPHASAPAQVALLFGDPRLSQRRTEPPSAGPPPLLENSRPGPANTLPHAATSAQVASLFVDARLSQKRTEPPSDAAEPPAKRPATTTDTLNTTSPGPSSVIHSLSREGIADPAAGGSKKRMNSPSPDSDEPEKRPRKSARSESQVEDTDSSDDDTTPTFSMLEKPISMPLLIRSQALKGPNRDLDFAALKRRADIGVLAHPSVLRTFLGILGNRALLYDRSATQRPPEDPTDRYVLDVASSYWEEYIPGLLHTKFMQVVNSCPRLFQLPWPHPFLQEKNVRIEVLTFGMDEVLPDRRHGGWAALQGMMCRSTERLPHGKFDFKRTVADGVSRLHQAIIDSIKAVKPNDGVPPPRNLAGTAQELENNGLGEVSIWVAARIGIFDTALTRNHTASHEGLYFILKRCWEMLLGISLMYDAQDTHDRKRKKLPTLRDISDQGDRRGKKNKDTWHEKKLRAYSALALFLNFGVAGWFHCHTNRRGFNLQDILSLFHLAEEMAMNGVTINSKLVKVRGIGRDRTEEPIHSSWERLNDYLIDLLHDTGVGRPKIEWHNAAAAWDRALTEGRLAPLVLKDFFSEVLNPGDTMSVYGDCAPTPQISERSLLEWQDKIRHIFISVDLHQRKNQRFLLASGIMAPAPGMSEVHVYDTDTSDPDAEGEDDNNEDEVDQLEMETARHMEERPGSDSGSDSESD</sequence>
<feature type="region of interest" description="Disordered" evidence="1">
    <location>
        <begin position="1768"/>
        <end position="1817"/>
    </location>
</feature>
<comment type="caution">
    <text evidence="2">The sequence shown here is derived from an EMBL/GenBank/DDBJ whole genome shotgun (WGS) entry which is preliminary data.</text>
</comment>
<feature type="compositionally biased region" description="Basic and acidic residues" evidence="1">
    <location>
        <begin position="1797"/>
        <end position="1807"/>
    </location>
</feature>
<evidence type="ECO:0000313" key="3">
    <source>
        <dbReference type="Proteomes" id="UP000235392"/>
    </source>
</evidence>
<feature type="region of interest" description="Disordered" evidence="1">
    <location>
        <begin position="137"/>
        <end position="158"/>
    </location>
</feature>
<protein>
    <recommendedName>
        <fullName evidence="4">Golgi to ER traffic-protein</fullName>
    </recommendedName>
</protein>
<feature type="compositionally biased region" description="Polar residues" evidence="1">
    <location>
        <begin position="1211"/>
        <end position="1229"/>
    </location>
</feature>
<reference evidence="2 3" key="1">
    <citation type="submission" date="2017-11" db="EMBL/GenBank/DDBJ databases">
        <title>De novo assembly and phasing of dikaryotic genomes from two isolates of Puccinia coronata f. sp. avenae, the causal agent of oat crown rust.</title>
        <authorList>
            <person name="Miller M.E."/>
            <person name="Zhang Y."/>
            <person name="Omidvar V."/>
            <person name="Sperschneider J."/>
            <person name="Schwessinger B."/>
            <person name="Raley C."/>
            <person name="Palmer J.M."/>
            <person name="Garnica D."/>
            <person name="Upadhyaya N."/>
            <person name="Rathjen J."/>
            <person name="Taylor J.M."/>
            <person name="Park R.F."/>
            <person name="Dodds P.N."/>
            <person name="Hirsch C.D."/>
            <person name="Kianian S.F."/>
            <person name="Figueroa M."/>
        </authorList>
    </citation>
    <scope>NUCLEOTIDE SEQUENCE [LARGE SCALE GENOMIC DNA]</scope>
    <source>
        <strain evidence="2">12SD80</strain>
    </source>
</reference>
<organism evidence="2 3">
    <name type="scientific">Puccinia coronata f. sp. avenae</name>
    <dbReference type="NCBI Taxonomy" id="200324"/>
    <lineage>
        <taxon>Eukaryota</taxon>
        <taxon>Fungi</taxon>
        <taxon>Dikarya</taxon>
        <taxon>Basidiomycota</taxon>
        <taxon>Pucciniomycotina</taxon>
        <taxon>Pucciniomycetes</taxon>
        <taxon>Pucciniales</taxon>
        <taxon>Pucciniaceae</taxon>
        <taxon>Puccinia</taxon>
    </lineage>
</organism>
<feature type="region of interest" description="Disordered" evidence="1">
    <location>
        <begin position="44"/>
        <end position="66"/>
    </location>
</feature>
<feature type="compositionally biased region" description="Basic and acidic residues" evidence="1">
    <location>
        <begin position="487"/>
        <end position="497"/>
    </location>
</feature>
<dbReference type="Proteomes" id="UP000235392">
    <property type="component" value="Unassembled WGS sequence"/>
</dbReference>
<feature type="compositionally biased region" description="Basic and acidic residues" evidence="1">
    <location>
        <begin position="948"/>
        <end position="968"/>
    </location>
</feature>
<feature type="compositionally biased region" description="Pro residues" evidence="1">
    <location>
        <begin position="1042"/>
        <end position="1056"/>
    </location>
</feature>
<proteinExistence type="predicted"/>
<feature type="compositionally biased region" description="Acidic residues" evidence="1">
    <location>
        <begin position="1774"/>
        <end position="1795"/>
    </location>
</feature>
<feature type="compositionally biased region" description="Low complexity" evidence="1">
    <location>
        <begin position="1078"/>
        <end position="1105"/>
    </location>
</feature>
<feature type="compositionally biased region" description="Pro residues" evidence="1">
    <location>
        <begin position="623"/>
        <end position="632"/>
    </location>
</feature>
<accession>A0A2N5RV36</accession>
<gene>
    <name evidence="2" type="ORF">PCASD_25492</name>
</gene>
<feature type="compositionally biased region" description="Acidic residues" evidence="1">
    <location>
        <begin position="1271"/>
        <end position="1282"/>
    </location>
</feature>
<feature type="compositionally biased region" description="Polar residues" evidence="1">
    <location>
        <begin position="799"/>
        <end position="815"/>
    </location>
</feature>
<dbReference type="EMBL" id="PGCI01001451">
    <property type="protein sequence ID" value="PLW04856.1"/>
    <property type="molecule type" value="Genomic_DNA"/>
</dbReference>
<feature type="region of interest" description="Disordered" evidence="1">
    <location>
        <begin position="1553"/>
        <end position="1574"/>
    </location>
</feature>
<evidence type="ECO:0000313" key="2">
    <source>
        <dbReference type="EMBL" id="PLW04856.1"/>
    </source>
</evidence>
<evidence type="ECO:0000256" key="1">
    <source>
        <dbReference type="SAM" id="MobiDB-lite"/>
    </source>
</evidence>
<evidence type="ECO:0008006" key="4">
    <source>
        <dbReference type="Google" id="ProtNLM"/>
    </source>
</evidence>
<feature type="compositionally biased region" description="Basic and acidic residues" evidence="1">
    <location>
        <begin position="1560"/>
        <end position="1574"/>
    </location>
</feature>
<feature type="compositionally biased region" description="Low complexity" evidence="1">
    <location>
        <begin position="900"/>
        <end position="911"/>
    </location>
</feature>
<feature type="compositionally biased region" description="Low complexity" evidence="1">
    <location>
        <begin position="775"/>
        <end position="789"/>
    </location>
</feature>
<feature type="region of interest" description="Disordered" evidence="1">
    <location>
        <begin position="485"/>
        <end position="1289"/>
    </location>
</feature>
<feature type="compositionally biased region" description="Polar residues" evidence="1">
    <location>
        <begin position="1016"/>
        <end position="1034"/>
    </location>
</feature>
<name>A0A2N5RV36_9BASI</name>
<feature type="region of interest" description="Disordered" evidence="1">
    <location>
        <begin position="405"/>
        <end position="427"/>
    </location>
</feature>